<evidence type="ECO:0000256" key="6">
    <source>
        <dbReference type="ARBA" id="ARBA00022500"/>
    </source>
</evidence>
<feature type="domain" description="Histidine kinase" evidence="16">
    <location>
        <begin position="302"/>
        <end position="504"/>
    </location>
</feature>
<dbReference type="Pfam" id="PF02895">
    <property type="entry name" value="H-kinase_dim"/>
    <property type="match status" value="1"/>
</dbReference>
<dbReference type="Gene3D" id="3.30.565.10">
    <property type="entry name" value="Histidine kinase-like ATPase, C-terminal domain"/>
    <property type="match status" value="1"/>
</dbReference>
<dbReference type="FunFam" id="3.30.565.10:FF:000016">
    <property type="entry name" value="Chemotaxis protein CheA, putative"/>
    <property type="match status" value="1"/>
</dbReference>
<dbReference type="Pfam" id="PF02518">
    <property type="entry name" value="HATPase_c"/>
    <property type="match status" value="1"/>
</dbReference>
<proteinExistence type="predicted"/>
<evidence type="ECO:0000259" key="17">
    <source>
        <dbReference type="PROSITE" id="PS50851"/>
    </source>
</evidence>
<dbReference type="EMBL" id="QTJW01000016">
    <property type="protein sequence ID" value="RGD68512.1"/>
    <property type="molecule type" value="Genomic_DNA"/>
</dbReference>
<evidence type="ECO:0000256" key="3">
    <source>
        <dbReference type="ARBA" id="ARBA00012438"/>
    </source>
</evidence>
<gene>
    <name evidence="19" type="ORF">DWX31_22110</name>
</gene>
<evidence type="ECO:0000256" key="13">
    <source>
        <dbReference type="ARBA" id="ARBA00035100"/>
    </source>
</evidence>
<dbReference type="PROSITE" id="PS50851">
    <property type="entry name" value="CHEW"/>
    <property type="match status" value="1"/>
</dbReference>
<dbReference type="SMART" id="SM01231">
    <property type="entry name" value="H-kinase_dim"/>
    <property type="match status" value="1"/>
</dbReference>
<evidence type="ECO:0000256" key="4">
    <source>
        <dbReference type="ARBA" id="ARBA00021495"/>
    </source>
</evidence>
<dbReference type="GO" id="GO:0005737">
    <property type="term" value="C:cytoplasm"/>
    <property type="evidence" value="ECO:0007669"/>
    <property type="project" value="UniProtKB-SubCell"/>
</dbReference>
<evidence type="ECO:0000256" key="1">
    <source>
        <dbReference type="ARBA" id="ARBA00000085"/>
    </source>
</evidence>
<dbReference type="GO" id="GO:0006935">
    <property type="term" value="P:chemotaxis"/>
    <property type="evidence" value="ECO:0007669"/>
    <property type="project" value="UniProtKB-KW"/>
</dbReference>
<dbReference type="PANTHER" id="PTHR43395:SF10">
    <property type="entry name" value="CHEMOTAXIS PROTEIN CHEA"/>
    <property type="match status" value="1"/>
</dbReference>
<evidence type="ECO:0000256" key="11">
    <source>
        <dbReference type="ARBA" id="ARBA00022840"/>
    </source>
</evidence>
<evidence type="ECO:0000256" key="15">
    <source>
        <dbReference type="SAM" id="MobiDB-lite"/>
    </source>
</evidence>
<dbReference type="PANTHER" id="PTHR43395">
    <property type="entry name" value="SENSOR HISTIDINE KINASE CHEA"/>
    <property type="match status" value="1"/>
</dbReference>
<evidence type="ECO:0000259" key="18">
    <source>
        <dbReference type="PROSITE" id="PS50894"/>
    </source>
</evidence>
<feature type="region of interest" description="Disordered" evidence="15">
    <location>
        <begin position="232"/>
        <end position="256"/>
    </location>
</feature>
<evidence type="ECO:0000259" key="16">
    <source>
        <dbReference type="PROSITE" id="PS50109"/>
    </source>
</evidence>
<dbReference type="GO" id="GO:0000155">
    <property type="term" value="F:phosphorelay sensor kinase activity"/>
    <property type="evidence" value="ECO:0007669"/>
    <property type="project" value="InterPro"/>
</dbReference>
<keyword evidence="6" id="KW-0145">Chemotaxis</keyword>
<comment type="caution">
    <text evidence="19">The sequence shown here is derived from an EMBL/GenBank/DDBJ whole genome shotgun (WGS) entry which is preliminary data.</text>
</comment>
<evidence type="ECO:0000256" key="2">
    <source>
        <dbReference type="ARBA" id="ARBA00004496"/>
    </source>
</evidence>
<dbReference type="InterPro" id="IPR036097">
    <property type="entry name" value="HisK_dim/P_sf"/>
</dbReference>
<feature type="modified residue" description="Phosphohistidine" evidence="14">
    <location>
        <position position="54"/>
    </location>
</feature>
<dbReference type="InterPro" id="IPR010808">
    <property type="entry name" value="CheA_P2-bd"/>
</dbReference>
<keyword evidence="12" id="KW-0902">Two-component regulatory system</keyword>
<evidence type="ECO:0000256" key="7">
    <source>
        <dbReference type="ARBA" id="ARBA00022553"/>
    </source>
</evidence>
<keyword evidence="9" id="KW-0547">Nucleotide-binding</keyword>
<accession>A0A3E3DGU4</accession>
<evidence type="ECO:0000313" key="19">
    <source>
        <dbReference type="EMBL" id="RGD68512.1"/>
    </source>
</evidence>
<dbReference type="Gene3D" id="1.20.120.160">
    <property type="entry name" value="HPT domain"/>
    <property type="match status" value="1"/>
</dbReference>
<organism evidence="19 20">
    <name type="scientific">Hungatella hathewayi</name>
    <dbReference type="NCBI Taxonomy" id="154046"/>
    <lineage>
        <taxon>Bacteria</taxon>
        <taxon>Bacillati</taxon>
        <taxon>Bacillota</taxon>
        <taxon>Clostridia</taxon>
        <taxon>Lachnospirales</taxon>
        <taxon>Lachnospiraceae</taxon>
        <taxon>Hungatella</taxon>
    </lineage>
</organism>
<dbReference type="InterPro" id="IPR035891">
    <property type="entry name" value="CheY-binding_CheA"/>
</dbReference>
<protein>
    <recommendedName>
        <fullName evidence="4">Chemotaxis protein CheA</fullName>
        <ecNumber evidence="3">2.7.13.3</ecNumber>
    </recommendedName>
</protein>
<dbReference type="InterPro" id="IPR002545">
    <property type="entry name" value="CheW-lke_dom"/>
</dbReference>
<comment type="function">
    <text evidence="13">Involved in the transmission of sensory signals from the chemoreceptors to the flagellar motors. CheA is autophosphorylated; it can transfer its phosphate group to either CheB or CheY.</text>
</comment>
<dbReference type="InterPro" id="IPR036641">
    <property type="entry name" value="HPT_dom_sf"/>
</dbReference>
<dbReference type="SMART" id="SM00260">
    <property type="entry name" value="CheW"/>
    <property type="match status" value="1"/>
</dbReference>
<dbReference type="CDD" id="cd00088">
    <property type="entry name" value="HPT"/>
    <property type="match status" value="1"/>
</dbReference>
<evidence type="ECO:0000256" key="8">
    <source>
        <dbReference type="ARBA" id="ARBA00022679"/>
    </source>
</evidence>
<name>A0A3E3DGU4_9FIRM</name>
<comment type="subcellular location">
    <subcellularLocation>
        <location evidence="2">Cytoplasm</location>
    </subcellularLocation>
</comment>
<dbReference type="SUPFAM" id="SSF47226">
    <property type="entry name" value="Histidine-containing phosphotransfer domain, HPT domain"/>
    <property type="match status" value="1"/>
</dbReference>
<dbReference type="SUPFAM" id="SSF50341">
    <property type="entry name" value="CheW-like"/>
    <property type="match status" value="1"/>
</dbReference>
<dbReference type="AlphaFoldDB" id="A0A3E3DGU4"/>
<dbReference type="Gene3D" id="2.30.30.40">
    <property type="entry name" value="SH3 Domains"/>
    <property type="match status" value="1"/>
</dbReference>
<keyword evidence="8" id="KW-0808">Transferase</keyword>
<dbReference type="PROSITE" id="PS50109">
    <property type="entry name" value="HIS_KIN"/>
    <property type="match status" value="1"/>
</dbReference>
<dbReference type="SMART" id="SM00387">
    <property type="entry name" value="HATPase_c"/>
    <property type="match status" value="1"/>
</dbReference>
<dbReference type="SUPFAM" id="SSF55052">
    <property type="entry name" value="CheY-binding domain of CheA"/>
    <property type="match status" value="1"/>
</dbReference>
<dbReference type="PRINTS" id="PR00344">
    <property type="entry name" value="BCTRLSENSOR"/>
</dbReference>
<dbReference type="InterPro" id="IPR036061">
    <property type="entry name" value="CheW-like_dom_sf"/>
</dbReference>
<dbReference type="SUPFAM" id="SSF55874">
    <property type="entry name" value="ATPase domain of HSP90 chaperone/DNA topoisomerase II/histidine kinase"/>
    <property type="match status" value="1"/>
</dbReference>
<comment type="catalytic activity">
    <reaction evidence="1">
        <text>ATP + protein L-histidine = ADP + protein N-phospho-L-histidine.</text>
        <dbReference type="EC" id="2.7.13.3"/>
    </reaction>
</comment>
<dbReference type="Proteomes" id="UP000261023">
    <property type="component" value="Unassembled WGS sequence"/>
</dbReference>
<keyword evidence="7 14" id="KW-0597">Phosphoprotein</keyword>
<dbReference type="SMART" id="SM00073">
    <property type="entry name" value="HPT"/>
    <property type="match status" value="1"/>
</dbReference>
<dbReference type="GO" id="GO:0005524">
    <property type="term" value="F:ATP binding"/>
    <property type="evidence" value="ECO:0007669"/>
    <property type="project" value="UniProtKB-KW"/>
</dbReference>
<dbReference type="InterPro" id="IPR051315">
    <property type="entry name" value="Bact_Chemotaxis_CheA"/>
</dbReference>
<dbReference type="InterPro" id="IPR003594">
    <property type="entry name" value="HATPase_dom"/>
</dbReference>
<dbReference type="InterPro" id="IPR004358">
    <property type="entry name" value="Sig_transdc_His_kin-like_C"/>
</dbReference>
<sequence>MGMGFFDEDTGEMLEIYLLETNQLLDQSDAILLSAEQEMVFSKESINGIFRVMHTIKSSSAMMGLTGLSTLTHRLEDLFVVFREDPSRLSGYEQETFDLIFEATDFIREELKRMKFESFEPEPVDRFWDKIEVLVQKVKEKKKTAVHLKFEKDCRMENVRAYMAVRQIRDLCADLKTYPENVETDSSTTEYIHNNGFYISFTSEDPGAVLQTLKSALFVESCTELAEMPKLSGTAEGQAVEGQTAKEPETEAETPVQNGNDFINVRVEKLDELQNLTGELIIAASSWLEASKGSVEDGRNHQVGRFLKELEELVISIRMVPFSNVVPQLGRIVRDICKKEKKEVSFHVQGQNVEVDKKIADGILDPLLHLIRNAIDHGIEQPEEREKAGKPRAGSVTLLFANVGGEIVVSVSDDGCGIDLEQVRKKGREKNLFVRPESEYSESEILEFCLLPGFSTREAANEYSGRGVGLDVVRQMVEAFGGHLHLESTRGEGSKFIMHLPLTLTIIESIRFQTGDRFFAVPAHQVVQFVTYQPQGPGMVMREGREFWIREGRYIPVISLRKFYHIPGTPRIGSEIMAYIKGSTRELCIVADRVADQGSLVEKSLPAILGKHFKKYTGISGCSLLGDGTICLQLDIEDLARNTGGGKTHE</sequence>
<evidence type="ECO:0000256" key="9">
    <source>
        <dbReference type="ARBA" id="ARBA00022741"/>
    </source>
</evidence>
<keyword evidence="10" id="KW-0418">Kinase</keyword>
<feature type="domain" description="HPt" evidence="18">
    <location>
        <begin position="6"/>
        <end position="114"/>
    </location>
</feature>
<dbReference type="InterPro" id="IPR005467">
    <property type="entry name" value="His_kinase_dom"/>
</dbReference>
<dbReference type="InterPro" id="IPR008207">
    <property type="entry name" value="Sig_transdc_His_kin_Hpt_dom"/>
</dbReference>
<evidence type="ECO:0000256" key="12">
    <source>
        <dbReference type="ARBA" id="ARBA00023012"/>
    </source>
</evidence>
<dbReference type="Pfam" id="PF01584">
    <property type="entry name" value="CheW"/>
    <property type="match status" value="1"/>
</dbReference>
<evidence type="ECO:0000256" key="5">
    <source>
        <dbReference type="ARBA" id="ARBA00022490"/>
    </source>
</evidence>
<evidence type="ECO:0000256" key="14">
    <source>
        <dbReference type="PROSITE-ProRule" id="PRU00110"/>
    </source>
</evidence>
<evidence type="ECO:0000313" key="20">
    <source>
        <dbReference type="Proteomes" id="UP000261023"/>
    </source>
</evidence>
<feature type="domain" description="CheW-like" evidence="17">
    <location>
        <begin position="506"/>
        <end position="645"/>
    </location>
</feature>
<evidence type="ECO:0000256" key="10">
    <source>
        <dbReference type="ARBA" id="ARBA00022777"/>
    </source>
</evidence>
<keyword evidence="5" id="KW-0963">Cytoplasm</keyword>
<dbReference type="InterPro" id="IPR036890">
    <property type="entry name" value="HATPase_C_sf"/>
</dbReference>
<dbReference type="InterPro" id="IPR004105">
    <property type="entry name" value="CheA-like_dim"/>
</dbReference>
<reference evidence="19 20" key="1">
    <citation type="submission" date="2018-08" db="EMBL/GenBank/DDBJ databases">
        <title>A genome reference for cultivated species of the human gut microbiota.</title>
        <authorList>
            <person name="Zou Y."/>
            <person name="Xue W."/>
            <person name="Luo G."/>
        </authorList>
    </citation>
    <scope>NUCLEOTIDE SEQUENCE [LARGE SCALE GENOMIC DNA]</scope>
    <source>
        <strain evidence="19 20">AF19-13AC</strain>
    </source>
</reference>
<dbReference type="SUPFAM" id="SSF47384">
    <property type="entry name" value="Homodimeric domain of signal transducing histidine kinase"/>
    <property type="match status" value="1"/>
</dbReference>
<dbReference type="Pfam" id="PF07194">
    <property type="entry name" value="P2"/>
    <property type="match status" value="1"/>
</dbReference>
<dbReference type="EC" id="2.7.13.3" evidence="3"/>
<keyword evidence="11" id="KW-0067">ATP-binding</keyword>
<dbReference type="PROSITE" id="PS50894">
    <property type="entry name" value="HPT"/>
    <property type="match status" value="1"/>
</dbReference>
<dbReference type="Pfam" id="PF01627">
    <property type="entry name" value="Hpt"/>
    <property type="match status" value="1"/>
</dbReference>